<name>H3GNK5_PHYRM</name>
<dbReference type="EnsemblProtists" id="Phyra78189">
    <property type="protein sequence ID" value="Phyra78189"/>
    <property type="gene ID" value="Phyra78189"/>
</dbReference>
<dbReference type="OMA" id="DWHRTDS"/>
<feature type="region of interest" description="Disordered" evidence="1">
    <location>
        <begin position="52"/>
        <end position="77"/>
    </location>
</feature>
<accession>H3GNK5</accession>
<organism evidence="2 3">
    <name type="scientific">Phytophthora ramorum</name>
    <name type="common">Sudden oak death agent</name>
    <dbReference type="NCBI Taxonomy" id="164328"/>
    <lineage>
        <taxon>Eukaryota</taxon>
        <taxon>Sar</taxon>
        <taxon>Stramenopiles</taxon>
        <taxon>Oomycota</taxon>
        <taxon>Peronosporomycetes</taxon>
        <taxon>Peronosporales</taxon>
        <taxon>Peronosporaceae</taxon>
        <taxon>Phytophthora</taxon>
    </lineage>
</organism>
<evidence type="ECO:0000256" key="1">
    <source>
        <dbReference type="SAM" id="MobiDB-lite"/>
    </source>
</evidence>
<dbReference type="EnsemblProtists" id="Phyra78192">
    <property type="protein sequence ID" value="Phyra78192"/>
    <property type="gene ID" value="Phyra78192"/>
</dbReference>
<protein>
    <submittedName>
        <fullName evidence="2">Uncharacterized protein</fullName>
    </submittedName>
</protein>
<feature type="compositionally biased region" description="Basic and acidic residues" evidence="1">
    <location>
        <begin position="54"/>
        <end position="64"/>
    </location>
</feature>
<dbReference type="HOGENOM" id="CLU_131226_0_0_1"/>
<proteinExistence type="predicted"/>
<dbReference type="Proteomes" id="UP000005238">
    <property type="component" value="Unassembled WGS sequence"/>
</dbReference>
<reference evidence="2" key="2">
    <citation type="submission" date="2015-06" db="UniProtKB">
        <authorList>
            <consortium name="EnsemblProtists"/>
        </authorList>
    </citation>
    <scope>IDENTIFICATION</scope>
    <source>
        <strain evidence="2">Pr102</strain>
    </source>
</reference>
<dbReference type="EMBL" id="DS566026">
    <property type="status" value="NOT_ANNOTATED_CDS"/>
    <property type="molecule type" value="Genomic_DNA"/>
</dbReference>
<evidence type="ECO:0000313" key="3">
    <source>
        <dbReference type="Proteomes" id="UP000005238"/>
    </source>
</evidence>
<dbReference type="AlphaFoldDB" id="H3GNK5"/>
<sequence>MSLVCDANQSDDEQFFVTEILALLDFDDDSWPAPNSPDEPLGCVRKPKLKKLRPHPDTVTEVKSKKSKPPTTPRLRNKAKIELLRHEIKGLEAVLASLQHSKRGAVVPEQRRVESLWRIIAMRQKYKREQAEFQNMKLKKMIAEQNRLTGSLCSALDEWKRFPAPDLTFNVSSS</sequence>
<dbReference type="VEuPathDB" id="FungiDB:KRP22_8925"/>
<dbReference type="VEuPathDB" id="FungiDB:KRP23_14886"/>
<keyword evidence="3" id="KW-1185">Reference proteome</keyword>
<dbReference type="eggNOG" id="ENOG502RF82">
    <property type="taxonomic scope" value="Eukaryota"/>
</dbReference>
<evidence type="ECO:0000313" key="2">
    <source>
        <dbReference type="EnsemblProtists" id="Phyra78192"/>
    </source>
</evidence>
<reference evidence="3" key="1">
    <citation type="journal article" date="2006" name="Science">
        <title>Phytophthora genome sequences uncover evolutionary origins and mechanisms of pathogenesis.</title>
        <authorList>
            <person name="Tyler B.M."/>
            <person name="Tripathy S."/>
            <person name="Zhang X."/>
            <person name="Dehal P."/>
            <person name="Jiang R.H."/>
            <person name="Aerts A."/>
            <person name="Arredondo F.D."/>
            <person name="Baxter L."/>
            <person name="Bensasson D."/>
            <person name="Beynon J.L."/>
            <person name="Chapman J."/>
            <person name="Damasceno C.M."/>
            <person name="Dorrance A.E."/>
            <person name="Dou D."/>
            <person name="Dickerman A.W."/>
            <person name="Dubchak I.L."/>
            <person name="Garbelotto M."/>
            <person name="Gijzen M."/>
            <person name="Gordon S.G."/>
            <person name="Govers F."/>
            <person name="Grunwald N.J."/>
            <person name="Huang W."/>
            <person name="Ivors K.L."/>
            <person name="Jones R.W."/>
            <person name="Kamoun S."/>
            <person name="Krampis K."/>
            <person name="Lamour K.H."/>
            <person name="Lee M.K."/>
            <person name="McDonald W.H."/>
            <person name="Medina M."/>
            <person name="Meijer H.J."/>
            <person name="Nordberg E.K."/>
            <person name="Maclean D.J."/>
            <person name="Ospina-Giraldo M.D."/>
            <person name="Morris P.F."/>
            <person name="Phuntumart V."/>
            <person name="Putnam N.H."/>
            <person name="Rash S."/>
            <person name="Rose J.K."/>
            <person name="Sakihama Y."/>
            <person name="Salamov A.A."/>
            <person name="Savidor A."/>
            <person name="Scheuring C.F."/>
            <person name="Smith B.M."/>
            <person name="Sobral B.W."/>
            <person name="Terry A."/>
            <person name="Torto-Alalibo T.A."/>
            <person name="Win J."/>
            <person name="Xu Z."/>
            <person name="Zhang H."/>
            <person name="Grigoriev I.V."/>
            <person name="Rokhsar D.S."/>
            <person name="Boore J.L."/>
        </authorList>
    </citation>
    <scope>NUCLEOTIDE SEQUENCE [LARGE SCALE GENOMIC DNA]</scope>
    <source>
        <strain evidence="3">Pr102</strain>
    </source>
</reference>
<dbReference type="RefSeq" id="XP_067737042.1">
    <property type="nucleotide sequence ID" value="XM_067885762.1"/>
</dbReference>
<dbReference type="OrthoDB" id="97348at2759"/>
<dbReference type="InParanoid" id="H3GNK5"/>
<dbReference type="GeneID" id="94221553"/>